<evidence type="ECO:0000256" key="3">
    <source>
        <dbReference type="ARBA" id="ARBA00022793"/>
    </source>
</evidence>
<dbReference type="PANTHER" id="PTHR32119:SF2">
    <property type="entry name" value="OROTIDINE 5'-PHOSPHATE DECARBOXYLASE"/>
    <property type="match status" value="1"/>
</dbReference>
<keyword evidence="5 7" id="KW-0456">Lyase</keyword>
<dbReference type="InterPro" id="IPR011060">
    <property type="entry name" value="RibuloseP-bd_barrel"/>
</dbReference>
<reference evidence="10 11" key="1">
    <citation type="submission" date="2021-03" db="EMBL/GenBank/DDBJ databases">
        <title>Genomic and phenotypic characterization of Chloracidobacterium isolates provides evidence for multiple species.</title>
        <authorList>
            <person name="Saini M.K."/>
            <person name="Costas A.M.G."/>
            <person name="Tank M."/>
            <person name="Bryant D.A."/>
        </authorList>
    </citation>
    <scope>NUCLEOTIDE SEQUENCE [LARGE SCALE GENOMIC DNA]</scope>
    <source>
        <strain evidence="10 11">BV2-C</strain>
    </source>
</reference>
<keyword evidence="4 7" id="KW-0665">Pyrimidine biosynthesis</keyword>
<dbReference type="Proteomes" id="UP000676506">
    <property type="component" value="Chromosome 1"/>
</dbReference>
<dbReference type="NCBIfam" id="TIGR01740">
    <property type="entry name" value="pyrF"/>
    <property type="match status" value="1"/>
</dbReference>
<dbReference type="RefSeq" id="WP_211429178.1">
    <property type="nucleotide sequence ID" value="NZ_CP072648.1"/>
</dbReference>
<evidence type="ECO:0000256" key="5">
    <source>
        <dbReference type="ARBA" id="ARBA00023239"/>
    </source>
</evidence>
<dbReference type="Pfam" id="PF00215">
    <property type="entry name" value="OMPdecase"/>
    <property type="match status" value="1"/>
</dbReference>
<gene>
    <name evidence="7 10" type="primary">pyrF</name>
    <name evidence="10" type="ORF">J8C06_02280</name>
</gene>
<evidence type="ECO:0000259" key="9">
    <source>
        <dbReference type="SMART" id="SM00934"/>
    </source>
</evidence>
<comment type="similarity">
    <text evidence="7">Belongs to the OMP decarboxylase family. Type 1 subfamily.</text>
</comment>
<evidence type="ECO:0000256" key="1">
    <source>
        <dbReference type="ARBA" id="ARBA00002356"/>
    </source>
</evidence>
<evidence type="ECO:0000313" key="10">
    <source>
        <dbReference type="EMBL" id="QUW03287.1"/>
    </source>
</evidence>
<keyword evidence="3 7" id="KW-0210">Decarboxylase</keyword>
<comment type="pathway">
    <text evidence="2 7 8">Pyrimidine metabolism; UMP biosynthesis via de novo pathway; UMP from orotate: step 2/2.</text>
</comment>
<feature type="binding site" evidence="7">
    <location>
        <position position="203"/>
    </location>
    <ligand>
        <name>substrate</name>
    </ligand>
</feature>
<feature type="binding site" evidence="7">
    <location>
        <position position="133"/>
    </location>
    <ligand>
        <name>substrate</name>
    </ligand>
</feature>
<evidence type="ECO:0000256" key="2">
    <source>
        <dbReference type="ARBA" id="ARBA00004861"/>
    </source>
</evidence>
<organism evidence="10 11">
    <name type="scientific">Chloracidobacterium validum</name>
    <dbReference type="NCBI Taxonomy" id="2821543"/>
    <lineage>
        <taxon>Bacteria</taxon>
        <taxon>Pseudomonadati</taxon>
        <taxon>Acidobacteriota</taxon>
        <taxon>Terriglobia</taxon>
        <taxon>Terriglobales</taxon>
        <taxon>Acidobacteriaceae</taxon>
        <taxon>Chloracidobacterium</taxon>
    </lineage>
</organism>
<feature type="binding site" evidence="7">
    <location>
        <position position="194"/>
    </location>
    <ligand>
        <name>substrate</name>
    </ligand>
</feature>
<evidence type="ECO:0000256" key="4">
    <source>
        <dbReference type="ARBA" id="ARBA00022975"/>
    </source>
</evidence>
<proteinExistence type="inferred from homology"/>
<dbReference type="EMBL" id="CP072648">
    <property type="protein sequence ID" value="QUW03287.1"/>
    <property type="molecule type" value="Genomic_DNA"/>
</dbReference>
<evidence type="ECO:0000256" key="7">
    <source>
        <dbReference type="HAMAP-Rule" id="MF_01200"/>
    </source>
</evidence>
<evidence type="ECO:0000313" key="11">
    <source>
        <dbReference type="Proteomes" id="UP000676506"/>
    </source>
</evidence>
<comment type="function">
    <text evidence="1 7">Catalyzes the decarboxylation of orotidine 5'-monophosphate (OMP) to uridine 5'-monophosphate (UMP).</text>
</comment>
<dbReference type="InterPro" id="IPR013785">
    <property type="entry name" value="Aldolase_TIM"/>
</dbReference>
<dbReference type="PANTHER" id="PTHR32119">
    <property type="entry name" value="OROTIDINE 5'-PHOSPHATE DECARBOXYLASE"/>
    <property type="match status" value="1"/>
</dbReference>
<dbReference type="HAMAP" id="MF_01200_B">
    <property type="entry name" value="OMPdecase_type1_B"/>
    <property type="match status" value="1"/>
</dbReference>
<feature type="domain" description="Orotidine 5'-phosphate decarboxylase" evidence="9">
    <location>
        <begin position="11"/>
        <end position="239"/>
    </location>
</feature>
<dbReference type="SMART" id="SM00934">
    <property type="entry name" value="OMPdecase"/>
    <property type="match status" value="1"/>
</dbReference>
<dbReference type="InterPro" id="IPR014732">
    <property type="entry name" value="OMPdecase"/>
</dbReference>
<keyword evidence="11" id="KW-1185">Reference proteome</keyword>
<feature type="binding site" evidence="7">
    <location>
        <begin position="66"/>
        <end position="75"/>
    </location>
    <ligand>
        <name>substrate</name>
    </ligand>
</feature>
<dbReference type="NCBIfam" id="NF001273">
    <property type="entry name" value="PRK00230.1"/>
    <property type="match status" value="1"/>
</dbReference>
<dbReference type="EC" id="4.1.1.23" evidence="7"/>
<dbReference type="CDD" id="cd04725">
    <property type="entry name" value="OMP_decarboxylase_like"/>
    <property type="match status" value="1"/>
</dbReference>
<evidence type="ECO:0000256" key="8">
    <source>
        <dbReference type="RuleBase" id="RU000512"/>
    </source>
</evidence>
<name>A0ABX8BA48_9BACT</name>
<dbReference type="PROSITE" id="PS00156">
    <property type="entry name" value="OMPDECASE"/>
    <property type="match status" value="1"/>
</dbReference>
<dbReference type="InterPro" id="IPR001754">
    <property type="entry name" value="OMPdeCOase_dom"/>
</dbReference>
<feature type="binding site" evidence="7">
    <location>
        <position position="224"/>
    </location>
    <ligand>
        <name>substrate</name>
    </ligand>
</feature>
<sequence length="246" mass="25212">MTSPELSPAARLFVALDTPDPAFAERLVHGLSPYVGGFKIGKTLFTAAGPSIVALALATGARVFLDLKFHDIPNTVAGAVVSAAQLGVHLCTVHTLGGRAMLQAASAALATMPGNAPPMHGARPVILGVTLLTSADQATLDEVGILGTPEQVVSRLTRLAVECGLGGIVCSPHEIPTVRSLVPDDFVIVTPGIRPRSALPDDQRRVATPSDALAAGATYLVIGRPITAAPDPAAAAQRLLDEMTAT</sequence>
<dbReference type="SUPFAM" id="SSF51366">
    <property type="entry name" value="Ribulose-phoshate binding barrel"/>
    <property type="match status" value="1"/>
</dbReference>
<feature type="binding site" evidence="7">
    <location>
        <position position="223"/>
    </location>
    <ligand>
        <name>substrate</name>
    </ligand>
</feature>
<accession>A0ABX8BA48</accession>
<dbReference type="InterPro" id="IPR047596">
    <property type="entry name" value="OMPdecase_bac"/>
</dbReference>
<feature type="active site" description="Proton donor" evidence="7">
    <location>
        <position position="68"/>
    </location>
</feature>
<comment type="subunit">
    <text evidence="7">Homodimer.</text>
</comment>
<evidence type="ECO:0000256" key="6">
    <source>
        <dbReference type="ARBA" id="ARBA00049157"/>
    </source>
</evidence>
<dbReference type="InterPro" id="IPR018089">
    <property type="entry name" value="OMPdecase_AS"/>
</dbReference>
<feature type="binding site" evidence="7">
    <location>
        <position position="39"/>
    </location>
    <ligand>
        <name>substrate</name>
    </ligand>
</feature>
<dbReference type="Gene3D" id="3.20.20.70">
    <property type="entry name" value="Aldolase class I"/>
    <property type="match status" value="1"/>
</dbReference>
<protein>
    <recommendedName>
        <fullName evidence="7">Orotidine 5'-phosphate decarboxylase</fullName>
        <ecNumber evidence="7">4.1.1.23</ecNumber>
    </recommendedName>
    <alternativeName>
        <fullName evidence="7">OMP decarboxylase</fullName>
        <shortName evidence="7">OMPDCase</shortName>
        <shortName evidence="7">OMPdecase</shortName>
    </alternativeName>
</protein>
<dbReference type="GO" id="GO:0004590">
    <property type="term" value="F:orotidine-5'-phosphate decarboxylase activity"/>
    <property type="evidence" value="ECO:0007669"/>
    <property type="project" value="UniProtKB-EC"/>
</dbReference>
<feature type="binding site" evidence="7">
    <location>
        <position position="17"/>
    </location>
    <ligand>
        <name>substrate</name>
    </ligand>
</feature>
<comment type="catalytic activity">
    <reaction evidence="6 7 8">
        <text>orotidine 5'-phosphate + H(+) = UMP + CO2</text>
        <dbReference type="Rhea" id="RHEA:11596"/>
        <dbReference type="ChEBI" id="CHEBI:15378"/>
        <dbReference type="ChEBI" id="CHEBI:16526"/>
        <dbReference type="ChEBI" id="CHEBI:57538"/>
        <dbReference type="ChEBI" id="CHEBI:57865"/>
        <dbReference type="EC" id="4.1.1.23"/>
    </reaction>
</comment>